<dbReference type="PIRSF" id="PIRSF002939">
    <property type="entry name" value="RNA_polymerase_sigma-H_factor"/>
    <property type="match status" value="1"/>
</dbReference>
<keyword evidence="2" id="KW-0731">Sigma factor</keyword>
<dbReference type="STRING" id="180163.SAMN02745174_02598"/>
<dbReference type="PROSITE" id="PS00715">
    <property type="entry name" value="SIGMA70_1"/>
    <property type="match status" value="1"/>
</dbReference>
<feature type="domain" description="RNA polymerase sigma-70" evidence="5">
    <location>
        <begin position="45"/>
        <end position="58"/>
    </location>
</feature>
<dbReference type="PANTHER" id="PTHR30385">
    <property type="entry name" value="SIGMA FACTOR F FLAGELLAR"/>
    <property type="match status" value="1"/>
</dbReference>
<dbReference type="InterPro" id="IPR007627">
    <property type="entry name" value="RNA_pol_sigma70_r2"/>
</dbReference>
<gene>
    <name evidence="6" type="ORF">SAMN02745174_02598</name>
</gene>
<keyword evidence="7" id="KW-1185">Reference proteome</keyword>
<evidence type="ECO:0000256" key="3">
    <source>
        <dbReference type="ARBA" id="ARBA00023125"/>
    </source>
</evidence>
<keyword evidence="1" id="KW-0805">Transcription regulation</keyword>
<dbReference type="InterPro" id="IPR036388">
    <property type="entry name" value="WH-like_DNA-bd_sf"/>
</dbReference>
<dbReference type="Gene3D" id="1.10.10.10">
    <property type="entry name" value="Winged helix-like DNA-binding domain superfamily/Winged helix DNA-binding domain"/>
    <property type="match status" value="1"/>
</dbReference>
<keyword evidence="4" id="KW-0804">Transcription</keyword>
<evidence type="ECO:0000313" key="6">
    <source>
        <dbReference type="EMBL" id="SKA11622.1"/>
    </source>
</evidence>
<dbReference type="InterPro" id="IPR000943">
    <property type="entry name" value="RNA_pol_sigma70"/>
</dbReference>
<dbReference type="Gene3D" id="1.20.120.1810">
    <property type="match status" value="1"/>
</dbReference>
<dbReference type="InterPro" id="IPR016371">
    <property type="entry name" value="RNA_pol_sigma-H_factor"/>
</dbReference>
<dbReference type="SUPFAM" id="SSF88946">
    <property type="entry name" value="Sigma2 domain of RNA polymerase sigma factors"/>
    <property type="match status" value="1"/>
</dbReference>
<dbReference type="OrthoDB" id="9783788at2"/>
<proteinExistence type="predicted"/>
<dbReference type="Pfam" id="PF04542">
    <property type="entry name" value="Sigma70_r2"/>
    <property type="match status" value="1"/>
</dbReference>
<accession>A0A1T4R6B2</accession>
<reference evidence="6 7" key="1">
    <citation type="submission" date="2017-02" db="EMBL/GenBank/DDBJ databases">
        <authorList>
            <person name="Peterson S.W."/>
        </authorList>
    </citation>
    <scope>NUCLEOTIDE SEQUENCE [LARGE SCALE GENOMIC DNA]</scope>
    <source>
        <strain evidence="6 7">ATCC 700028</strain>
    </source>
</reference>
<dbReference type="InterPro" id="IPR013249">
    <property type="entry name" value="RNA_pol_sigma70_r4_t2"/>
</dbReference>
<dbReference type="GO" id="GO:0003677">
    <property type="term" value="F:DNA binding"/>
    <property type="evidence" value="ECO:0007669"/>
    <property type="project" value="UniProtKB-KW"/>
</dbReference>
<dbReference type="PANTHER" id="PTHR30385:SF1">
    <property type="entry name" value="RNA POLYMERASE SIGMA-H FACTOR"/>
    <property type="match status" value="1"/>
</dbReference>
<dbReference type="Pfam" id="PF08281">
    <property type="entry name" value="Sigma70_r4_2"/>
    <property type="match status" value="1"/>
</dbReference>
<dbReference type="SUPFAM" id="SSF88659">
    <property type="entry name" value="Sigma3 and sigma4 domains of RNA polymerase sigma factors"/>
    <property type="match status" value="1"/>
</dbReference>
<dbReference type="InterPro" id="IPR013325">
    <property type="entry name" value="RNA_pol_sigma_r2"/>
</dbReference>
<evidence type="ECO:0000313" key="7">
    <source>
        <dbReference type="Proteomes" id="UP000191153"/>
    </source>
</evidence>
<protein>
    <submittedName>
        <fullName evidence="6">RNA polymerase sporulation-specific sigma factor</fullName>
    </submittedName>
</protein>
<organism evidence="6 7">
    <name type="scientific">Cetobacterium ceti</name>
    <dbReference type="NCBI Taxonomy" id="180163"/>
    <lineage>
        <taxon>Bacteria</taxon>
        <taxon>Fusobacteriati</taxon>
        <taxon>Fusobacteriota</taxon>
        <taxon>Fusobacteriia</taxon>
        <taxon>Fusobacteriales</taxon>
        <taxon>Fusobacteriaceae</taxon>
        <taxon>Cetobacterium</taxon>
    </lineage>
</organism>
<dbReference type="AlphaFoldDB" id="A0A1T4R6B2"/>
<dbReference type="GO" id="GO:0016987">
    <property type="term" value="F:sigma factor activity"/>
    <property type="evidence" value="ECO:0007669"/>
    <property type="project" value="UniProtKB-KW"/>
</dbReference>
<dbReference type="RefSeq" id="WP_078694992.1">
    <property type="nucleotide sequence ID" value="NZ_FUWX01000045.1"/>
</dbReference>
<dbReference type="NCBIfam" id="TIGR02937">
    <property type="entry name" value="sigma70-ECF"/>
    <property type="match status" value="1"/>
</dbReference>
<evidence type="ECO:0000256" key="4">
    <source>
        <dbReference type="ARBA" id="ARBA00023163"/>
    </source>
</evidence>
<evidence type="ECO:0000256" key="1">
    <source>
        <dbReference type="ARBA" id="ARBA00023015"/>
    </source>
</evidence>
<name>A0A1T4R6B2_9FUSO</name>
<dbReference type="GO" id="GO:0006352">
    <property type="term" value="P:DNA-templated transcription initiation"/>
    <property type="evidence" value="ECO:0007669"/>
    <property type="project" value="InterPro"/>
</dbReference>
<dbReference type="InterPro" id="IPR013324">
    <property type="entry name" value="RNA_pol_sigma_r3/r4-like"/>
</dbReference>
<dbReference type="Proteomes" id="UP000191153">
    <property type="component" value="Unassembled WGS sequence"/>
</dbReference>
<evidence type="ECO:0000256" key="2">
    <source>
        <dbReference type="ARBA" id="ARBA00023082"/>
    </source>
</evidence>
<dbReference type="InterPro" id="IPR014284">
    <property type="entry name" value="RNA_pol_sigma-70_dom"/>
</dbReference>
<sequence>MITNTLIKEAQNGNEEALNEIFEECKSLITLKNRKYFIIGGDKDDLFQEGMIGLIKAIRAYDETKSSFKTFALLCIKRQILTAINTDNAGKNRFLNQSINDFYITEEDDFSYDNRSLSFYNPEELFLAKEKLNLLENYLEGLLSKMEMAVFRKMEQGYSYVEIAEILGITSKASDNCIQRIKKKINKFIEKYELN</sequence>
<evidence type="ECO:0000259" key="5">
    <source>
        <dbReference type="PROSITE" id="PS00715"/>
    </source>
</evidence>
<dbReference type="EMBL" id="FUWX01000045">
    <property type="protein sequence ID" value="SKA11622.1"/>
    <property type="molecule type" value="Genomic_DNA"/>
</dbReference>
<keyword evidence="3" id="KW-0238">DNA-binding</keyword>